<reference evidence="4" key="1">
    <citation type="submission" date="2020-02" db="EMBL/GenBank/DDBJ databases">
        <authorList>
            <person name="Gao J."/>
            <person name="Sun J."/>
        </authorList>
    </citation>
    <scope>NUCLEOTIDE SEQUENCE</scope>
    <source>
        <strain evidence="4">602-2</strain>
    </source>
</reference>
<dbReference type="InterPro" id="IPR016171">
    <property type="entry name" value="Vanillyl_alc_oxidase_C-sub2"/>
</dbReference>
<dbReference type="InterPro" id="IPR016166">
    <property type="entry name" value="FAD-bd_PCMH"/>
</dbReference>
<dbReference type="RefSeq" id="WP_165261563.1">
    <property type="nucleotide sequence ID" value="NZ_JAAKGT010000011.1"/>
</dbReference>
<evidence type="ECO:0000259" key="3">
    <source>
        <dbReference type="PROSITE" id="PS51387"/>
    </source>
</evidence>
<comment type="caution">
    <text evidence="4">The sequence shown here is derived from an EMBL/GenBank/DDBJ whole genome shotgun (WGS) entry which is preliminary data.</text>
</comment>
<protein>
    <submittedName>
        <fullName evidence="4">FAD-binding oxidoreductase</fullName>
    </submittedName>
</protein>
<dbReference type="InterPro" id="IPR006311">
    <property type="entry name" value="TAT_signal"/>
</dbReference>
<dbReference type="InterPro" id="IPR006094">
    <property type="entry name" value="Oxid_FAD_bind_N"/>
</dbReference>
<dbReference type="Gene3D" id="3.30.465.10">
    <property type="match status" value="1"/>
</dbReference>
<dbReference type="GO" id="GO:0071949">
    <property type="term" value="F:FAD binding"/>
    <property type="evidence" value="ECO:0007669"/>
    <property type="project" value="InterPro"/>
</dbReference>
<dbReference type="PANTHER" id="PTHR43762">
    <property type="entry name" value="L-GULONOLACTONE OXIDASE"/>
    <property type="match status" value="1"/>
</dbReference>
<proteinExistence type="predicted"/>
<dbReference type="PANTHER" id="PTHR43762:SF1">
    <property type="entry name" value="D-ARABINONO-1,4-LACTONE OXIDASE"/>
    <property type="match status" value="1"/>
</dbReference>
<evidence type="ECO:0000256" key="1">
    <source>
        <dbReference type="ARBA" id="ARBA00022630"/>
    </source>
</evidence>
<keyword evidence="2" id="KW-0274">FAD</keyword>
<dbReference type="Pfam" id="PF01565">
    <property type="entry name" value="FAD_binding_4"/>
    <property type="match status" value="1"/>
</dbReference>
<keyword evidence="1" id="KW-0285">Flavoprotein</keyword>
<feature type="domain" description="FAD-binding PCMH-type" evidence="3">
    <location>
        <begin position="48"/>
        <end position="222"/>
    </location>
</feature>
<name>A0A6G4R229_9CAUL</name>
<gene>
    <name evidence="4" type="ORF">G5B46_19340</name>
</gene>
<dbReference type="InterPro" id="IPR016169">
    <property type="entry name" value="FAD-bd_PCMH_sub2"/>
</dbReference>
<dbReference type="SUPFAM" id="SSF55103">
    <property type="entry name" value="FAD-linked oxidases, C-terminal domain"/>
    <property type="match status" value="1"/>
</dbReference>
<dbReference type="AlphaFoldDB" id="A0A6G4R229"/>
<dbReference type="InterPro" id="IPR036318">
    <property type="entry name" value="FAD-bd_PCMH-like_sf"/>
</dbReference>
<dbReference type="Gene3D" id="1.10.45.10">
    <property type="entry name" value="Vanillyl-alcohol Oxidase, Chain A, domain 4"/>
    <property type="match status" value="1"/>
</dbReference>
<accession>A0A6G4R229</accession>
<dbReference type="PROSITE" id="PS51318">
    <property type="entry name" value="TAT"/>
    <property type="match status" value="1"/>
</dbReference>
<dbReference type="InterPro" id="IPR010031">
    <property type="entry name" value="FAD_lactone_oxidase-like"/>
</dbReference>
<dbReference type="InterPro" id="IPR016164">
    <property type="entry name" value="FAD-linked_Oxase-like_C"/>
</dbReference>
<dbReference type="PROSITE" id="PS51387">
    <property type="entry name" value="FAD_PCMH"/>
    <property type="match status" value="1"/>
</dbReference>
<sequence length="488" mass="52685">MSETISRRKAPSRREAVGGIAAGAAVLAAPAIAAPTSGPIILDDVSGLNATPVARHLRPPVGEGLVETLRRELKAAAAEGRPVCVGGARHSMGGQSLARDGAAITFDRGVCRPDADGRTYHAGAGARWRDVIATLDPLDRAPMVTQANNDFTLGGAFSVNVHGWAAPLGPMGSTVRSIRLLTADGQLVRCSREVEPDLFALAMGGYGLLGIIVDLEVETAPNVRLKPSYEKTAAAGFGSRFAKALHEPGVVMGYGRLSVSRRDFFEEAMMTVFRRVDGDPERLSGKGDPMAGVVRELYRAQIGSEFWKTLRWRAETRLKPSLDNKVFTRNALINSSVDELAGRDRRRTDILHEYFLPPEGLDGFLAACRGIIPRSGLDLLNVTLRYVAADRTSVMAFAPTDRVAAVMSFSQPLTQKADEAMKPVTQALIDAALASGGSFYLPYRLHARPDQLARAYPGLSRFVAEKRRLDPGGLFRNTMWDRYFAGVA</sequence>
<dbReference type="EMBL" id="JAAKGT010000011">
    <property type="protein sequence ID" value="NGM51773.1"/>
    <property type="molecule type" value="Genomic_DNA"/>
</dbReference>
<dbReference type="GO" id="GO:0016899">
    <property type="term" value="F:oxidoreductase activity, acting on the CH-OH group of donors, oxygen as acceptor"/>
    <property type="evidence" value="ECO:0007669"/>
    <property type="project" value="InterPro"/>
</dbReference>
<dbReference type="SUPFAM" id="SSF56176">
    <property type="entry name" value="FAD-binding/transporter-associated domain-like"/>
    <property type="match status" value="1"/>
</dbReference>
<organism evidence="4">
    <name type="scientific">Caulobacter sp. 602-2</name>
    <dbReference type="NCBI Taxonomy" id="2710887"/>
    <lineage>
        <taxon>Bacteria</taxon>
        <taxon>Pseudomonadati</taxon>
        <taxon>Pseudomonadota</taxon>
        <taxon>Alphaproteobacteria</taxon>
        <taxon>Caulobacterales</taxon>
        <taxon>Caulobacteraceae</taxon>
        <taxon>Caulobacter</taxon>
    </lineage>
</organism>
<evidence type="ECO:0000313" key="4">
    <source>
        <dbReference type="EMBL" id="NGM51773.1"/>
    </source>
</evidence>
<evidence type="ECO:0000256" key="2">
    <source>
        <dbReference type="ARBA" id="ARBA00022827"/>
    </source>
</evidence>